<dbReference type="OrthoDB" id="3175972at2"/>
<evidence type="ECO:0000256" key="2">
    <source>
        <dbReference type="ARBA" id="ARBA00022475"/>
    </source>
</evidence>
<accession>A0A238Z704</accession>
<gene>
    <name evidence="7" type="ORF">SAMN06265360_11962</name>
</gene>
<keyword evidence="4 6" id="KW-1133">Transmembrane helix</keyword>
<organism evidence="7 8">
    <name type="scientific">Haloechinothrix alba</name>
    <dbReference type="NCBI Taxonomy" id="664784"/>
    <lineage>
        <taxon>Bacteria</taxon>
        <taxon>Bacillati</taxon>
        <taxon>Actinomycetota</taxon>
        <taxon>Actinomycetes</taxon>
        <taxon>Pseudonocardiales</taxon>
        <taxon>Pseudonocardiaceae</taxon>
        <taxon>Haloechinothrix</taxon>
    </lineage>
</organism>
<feature type="transmembrane region" description="Helical" evidence="6">
    <location>
        <begin position="152"/>
        <end position="175"/>
    </location>
</feature>
<dbReference type="Pfam" id="PF01810">
    <property type="entry name" value="LysE"/>
    <property type="match status" value="1"/>
</dbReference>
<feature type="transmembrane region" description="Helical" evidence="6">
    <location>
        <begin position="6"/>
        <end position="29"/>
    </location>
</feature>
<protein>
    <submittedName>
        <fullName evidence="7">Threonine/homoserine/homoserine lactone efflux protein</fullName>
    </submittedName>
</protein>
<dbReference type="GO" id="GO:0015171">
    <property type="term" value="F:amino acid transmembrane transporter activity"/>
    <property type="evidence" value="ECO:0007669"/>
    <property type="project" value="TreeGrafter"/>
</dbReference>
<evidence type="ECO:0000256" key="4">
    <source>
        <dbReference type="ARBA" id="ARBA00022989"/>
    </source>
</evidence>
<evidence type="ECO:0000256" key="5">
    <source>
        <dbReference type="ARBA" id="ARBA00023136"/>
    </source>
</evidence>
<keyword evidence="3 6" id="KW-0812">Transmembrane</keyword>
<name>A0A238Z704_9PSEU</name>
<keyword evidence="2" id="KW-1003">Cell membrane</keyword>
<dbReference type="RefSeq" id="WP_089302737.1">
    <property type="nucleotide sequence ID" value="NZ_FZNW01000019.1"/>
</dbReference>
<dbReference type="PANTHER" id="PTHR30086:SF20">
    <property type="entry name" value="ARGININE EXPORTER PROTEIN ARGO-RELATED"/>
    <property type="match status" value="1"/>
</dbReference>
<proteinExistence type="predicted"/>
<reference evidence="7 8" key="1">
    <citation type="submission" date="2017-06" db="EMBL/GenBank/DDBJ databases">
        <authorList>
            <person name="Kim H.J."/>
            <person name="Triplett B.A."/>
        </authorList>
    </citation>
    <scope>NUCLEOTIDE SEQUENCE [LARGE SCALE GENOMIC DNA]</scope>
    <source>
        <strain evidence="7 8">DSM 45207</strain>
    </source>
</reference>
<feature type="transmembrane region" description="Helical" evidence="6">
    <location>
        <begin position="187"/>
        <end position="207"/>
    </location>
</feature>
<feature type="transmembrane region" description="Helical" evidence="6">
    <location>
        <begin position="41"/>
        <end position="65"/>
    </location>
</feature>
<dbReference type="Proteomes" id="UP000198348">
    <property type="component" value="Unassembled WGS sequence"/>
</dbReference>
<dbReference type="AlphaFoldDB" id="A0A238Z704"/>
<dbReference type="EMBL" id="FZNW01000019">
    <property type="protein sequence ID" value="SNR78701.1"/>
    <property type="molecule type" value="Genomic_DNA"/>
</dbReference>
<feature type="transmembrane region" description="Helical" evidence="6">
    <location>
        <begin position="71"/>
        <end position="89"/>
    </location>
</feature>
<keyword evidence="5 6" id="KW-0472">Membrane</keyword>
<keyword evidence="8" id="KW-1185">Reference proteome</keyword>
<dbReference type="GO" id="GO:0005886">
    <property type="term" value="C:plasma membrane"/>
    <property type="evidence" value="ECO:0007669"/>
    <property type="project" value="UniProtKB-SubCell"/>
</dbReference>
<evidence type="ECO:0000313" key="7">
    <source>
        <dbReference type="EMBL" id="SNR78701.1"/>
    </source>
</evidence>
<evidence type="ECO:0000256" key="3">
    <source>
        <dbReference type="ARBA" id="ARBA00022692"/>
    </source>
</evidence>
<evidence type="ECO:0000256" key="1">
    <source>
        <dbReference type="ARBA" id="ARBA00004651"/>
    </source>
</evidence>
<evidence type="ECO:0000256" key="6">
    <source>
        <dbReference type="SAM" id="Phobius"/>
    </source>
</evidence>
<dbReference type="InterPro" id="IPR001123">
    <property type="entry name" value="LeuE-type"/>
</dbReference>
<feature type="transmembrane region" description="Helical" evidence="6">
    <location>
        <begin position="119"/>
        <end position="140"/>
    </location>
</feature>
<dbReference type="PIRSF" id="PIRSF006324">
    <property type="entry name" value="LeuE"/>
    <property type="match status" value="1"/>
</dbReference>
<evidence type="ECO:0000313" key="8">
    <source>
        <dbReference type="Proteomes" id="UP000198348"/>
    </source>
</evidence>
<dbReference type="PANTHER" id="PTHR30086">
    <property type="entry name" value="ARGININE EXPORTER PROTEIN ARGO"/>
    <property type="match status" value="1"/>
</dbReference>
<comment type="subcellular location">
    <subcellularLocation>
        <location evidence="1">Cell membrane</location>
        <topology evidence="1">Multi-pass membrane protein</topology>
    </subcellularLocation>
</comment>
<sequence>MVPPDRMLAFTVAAFVLIVVPGPSVLFVLSRALAYGRRAALLTVAGGATGSFLLAATVAAGVGALIQTSTIAYTVLKLAGAAYLVYLGIRAIRHRRQLRAAFEGQVSPLSGRRTWWEGFVVSITNPKSAAFFAAVLPQFVDPSAGHPSLQMLVLGAIFATIALASDSVWGAVAGAVRSWFARSTRRLDLMGGAAGLTMIGLGLGLALTGRKD</sequence>